<accession>A0A0F9RE51</accession>
<keyword evidence="1" id="KW-1133">Transmembrane helix</keyword>
<dbReference type="AlphaFoldDB" id="A0A0F9RE51"/>
<name>A0A0F9RE51_9ZZZZ</name>
<keyword evidence="1" id="KW-0472">Membrane</keyword>
<gene>
    <name evidence="2" type="ORF">LCGC14_0589170</name>
</gene>
<keyword evidence="1" id="KW-0812">Transmembrane</keyword>
<dbReference type="EMBL" id="LAZR01000913">
    <property type="protein sequence ID" value="KKN54765.1"/>
    <property type="molecule type" value="Genomic_DNA"/>
</dbReference>
<evidence type="ECO:0000313" key="2">
    <source>
        <dbReference type="EMBL" id="KKN54765.1"/>
    </source>
</evidence>
<organism evidence="2">
    <name type="scientific">marine sediment metagenome</name>
    <dbReference type="NCBI Taxonomy" id="412755"/>
    <lineage>
        <taxon>unclassified sequences</taxon>
        <taxon>metagenomes</taxon>
        <taxon>ecological metagenomes</taxon>
    </lineage>
</organism>
<protein>
    <submittedName>
        <fullName evidence="2">Uncharacterized protein</fullName>
    </submittedName>
</protein>
<reference evidence="2" key="1">
    <citation type="journal article" date="2015" name="Nature">
        <title>Complex archaea that bridge the gap between prokaryotes and eukaryotes.</title>
        <authorList>
            <person name="Spang A."/>
            <person name="Saw J.H."/>
            <person name="Jorgensen S.L."/>
            <person name="Zaremba-Niedzwiedzka K."/>
            <person name="Martijn J."/>
            <person name="Lind A.E."/>
            <person name="van Eijk R."/>
            <person name="Schleper C."/>
            <person name="Guy L."/>
            <person name="Ettema T.J."/>
        </authorList>
    </citation>
    <scope>NUCLEOTIDE SEQUENCE</scope>
</reference>
<proteinExistence type="predicted"/>
<comment type="caution">
    <text evidence="2">The sequence shown here is derived from an EMBL/GenBank/DDBJ whole genome shotgun (WGS) entry which is preliminary data.</text>
</comment>
<sequence>MAELKFLMRFDGWRSTFILSALNILMIFFILKSQFIIGFFLAFLVFMFFEEKFVMPKTRAILEKAYTDGFTEGHLSNLRR</sequence>
<evidence type="ECO:0000256" key="1">
    <source>
        <dbReference type="SAM" id="Phobius"/>
    </source>
</evidence>
<feature type="transmembrane region" description="Helical" evidence="1">
    <location>
        <begin position="20"/>
        <end position="49"/>
    </location>
</feature>